<reference evidence="4 5" key="1">
    <citation type="submission" date="2017-05" db="EMBL/GenBank/DDBJ databases">
        <title>The Genome Sequence of Tsuchiyaea wingfieldii DSM 27421.</title>
        <authorList>
            <person name="Cuomo C."/>
            <person name="Passer A."/>
            <person name="Billmyre B."/>
            <person name="Heitman J."/>
        </authorList>
    </citation>
    <scope>NUCLEOTIDE SEQUENCE [LARGE SCALE GENOMIC DNA]</scope>
    <source>
        <strain evidence="4 5">DSM 27421</strain>
    </source>
</reference>
<dbReference type="CDD" id="cd05233">
    <property type="entry name" value="SDR_c"/>
    <property type="match status" value="1"/>
</dbReference>
<dbReference type="Proteomes" id="UP000322245">
    <property type="component" value="Unassembled WGS sequence"/>
</dbReference>
<feature type="region of interest" description="Disordered" evidence="3">
    <location>
        <begin position="343"/>
        <end position="373"/>
    </location>
</feature>
<comment type="similarity">
    <text evidence="1">Belongs to the short-chain dehydrogenases/reductases (SDR) family.</text>
</comment>
<dbReference type="PANTHER" id="PTHR43180:SF66">
    <property type="entry name" value="SHORT-CHAIN DEHYDROGENASE_REDUCTASE FAMILY PROTEIN"/>
    <property type="match status" value="1"/>
</dbReference>
<name>A0A5D3ATE9_9TREE</name>
<dbReference type="PRINTS" id="PR00081">
    <property type="entry name" value="GDHRDH"/>
</dbReference>
<dbReference type="AlphaFoldDB" id="A0A5D3ATE9"/>
<evidence type="ECO:0000256" key="3">
    <source>
        <dbReference type="SAM" id="MobiDB-lite"/>
    </source>
</evidence>
<comment type="caution">
    <text evidence="4">The sequence shown here is derived from an EMBL/GenBank/DDBJ whole genome shotgun (WGS) entry which is preliminary data.</text>
</comment>
<dbReference type="InterPro" id="IPR036291">
    <property type="entry name" value="NAD(P)-bd_dom_sf"/>
</dbReference>
<evidence type="ECO:0000313" key="4">
    <source>
        <dbReference type="EMBL" id="TYJ53954.1"/>
    </source>
</evidence>
<dbReference type="Gene3D" id="3.40.50.720">
    <property type="entry name" value="NAD(P)-binding Rossmann-like Domain"/>
    <property type="match status" value="1"/>
</dbReference>
<keyword evidence="2" id="KW-0560">Oxidoreductase</keyword>
<dbReference type="PANTHER" id="PTHR43180">
    <property type="entry name" value="3-OXOACYL-(ACYL-CARRIER-PROTEIN) REDUCTASE (AFU_ORTHOLOGUE AFUA_6G11210)"/>
    <property type="match status" value="1"/>
</dbReference>
<keyword evidence="5" id="KW-1185">Reference proteome</keyword>
<accession>A0A5D3ATE9</accession>
<gene>
    <name evidence="4" type="ORF">B9479_005431</name>
</gene>
<dbReference type="GO" id="GO:0016491">
    <property type="term" value="F:oxidoreductase activity"/>
    <property type="evidence" value="ECO:0007669"/>
    <property type="project" value="UniProtKB-KW"/>
</dbReference>
<dbReference type="EMBL" id="NIDF01000073">
    <property type="protein sequence ID" value="TYJ53954.1"/>
    <property type="molecule type" value="Genomic_DNA"/>
</dbReference>
<evidence type="ECO:0000313" key="5">
    <source>
        <dbReference type="Proteomes" id="UP000322245"/>
    </source>
</evidence>
<sequence>MSDRAAKKAALAAQSAESIHLRAQVLDSVRSRADHIPEGGSGKLNGKVGAITGVGPESGIGTAAAKLFAREGAAHIYLIDYTSTPIPSLLSSLTTTYPLTKFTFLQADAADPTAISSLINQALSEEGRFDFFFANAGVSQIAKMEEGKNGSLMSFIRPVEAVEEAEFDEVMRINALGAFVAIKYAAGAMSKLCPEKGKTIPGGSIVLTASVAGLKANAGPIPYSAAKAAVISMAQTSAFAFTGLNIRVNAVCPGLIETNMTKSLFALAKANQTTNRIGVLNPTLRQGLGFEVAHTALFLVSGEPPFSLFFSSPSPFPPPSLPPSPSLICFRIPRVPRALAHTSYKGQMAKGQRGKGAKRQKGKKAKDDSSYVNGQAIPVDGGLSAGVPYVRNKI</sequence>
<dbReference type="Pfam" id="PF00106">
    <property type="entry name" value="adh_short"/>
    <property type="match status" value="1"/>
</dbReference>
<evidence type="ECO:0000256" key="2">
    <source>
        <dbReference type="ARBA" id="ARBA00023002"/>
    </source>
</evidence>
<dbReference type="SUPFAM" id="SSF51735">
    <property type="entry name" value="NAD(P)-binding Rossmann-fold domains"/>
    <property type="match status" value="1"/>
</dbReference>
<protein>
    <submittedName>
        <fullName evidence="4">Uncharacterized protein</fullName>
    </submittedName>
</protein>
<feature type="compositionally biased region" description="Basic residues" evidence="3">
    <location>
        <begin position="352"/>
        <end position="364"/>
    </location>
</feature>
<proteinExistence type="inferred from homology"/>
<evidence type="ECO:0000256" key="1">
    <source>
        <dbReference type="ARBA" id="ARBA00006484"/>
    </source>
</evidence>
<organism evidence="4 5">
    <name type="scientific">Cryptococcus floricola</name>
    <dbReference type="NCBI Taxonomy" id="2591691"/>
    <lineage>
        <taxon>Eukaryota</taxon>
        <taxon>Fungi</taxon>
        <taxon>Dikarya</taxon>
        <taxon>Basidiomycota</taxon>
        <taxon>Agaricomycotina</taxon>
        <taxon>Tremellomycetes</taxon>
        <taxon>Tremellales</taxon>
        <taxon>Cryptococcaceae</taxon>
        <taxon>Cryptococcus</taxon>
    </lineage>
</organism>
<dbReference type="InterPro" id="IPR002347">
    <property type="entry name" value="SDR_fam"/>
</dbReference>